<dbReference type="PANTHER" id="PTHR45933:SF25">
    <property type="entry name" value="PROTEIN C2-DOMAIN ABA-RELATED 8"/>
    <property type="match status" value="1"/>
</dbReference>
<keyword evidence="10" id="KW-0539">Nucleus</keyword>
<keyword evidence="14" id="KW-1185">Reference proteome</keyword>
<dbReference type="Pfam" id="PF00168">
    <property type="entry name" value="C2"/>
    <property type="match status" value="1"/>
</dbReference>
<keyword evidence="4" id="KW-1003">Cell membrane</keyword>
<reference evidence="13 14" key="1">
    <citation type="submission" date="2021-05" db="EMBL/GenBank/DDBJ databases">
        <title>Genome Assembly of Synthetic Allotetraploid Brassica napus Reveals Homoeologous Exchanges between Subgenomes.</title>
        <authorList>
            <person name="Davis J.T."/>
        </authorList>
    </citation>
    <scope>NUCLEOTIDE SEQUENCE [LARGE SCALE GENOMIC DNA]</scope>
    <source>
        <strain evidence="14">cv. Da-Ae</strain>
        <tissue evidence="13">Seedling</tissue>
    </source>
</reference>
<organism evidence="13 14">
    <name type="scientific">Brassica napus</name>
    <name type="common">Rape</name>
    <dbReference type="NCBI Taxonomy" id="3708"/>
    <lineage>
        <taxon>Eukaryota</taxon>
        <taxon>Viridiplantae</taxon>
        <taxon>Streptophyta</taxon>
        <taxon>Embryophyta</taxon>
        <taxon>Tracheophyta</taxon>
        <taxon>Spermatophyta</taxon>
        <taxon>Magnoliopsida</taxon>
        <taxon>eudicotyledons</taxon>
        <taxon>Gunneridae</taxon>
        <taxon>Pentapetalae</taxon>
        <taxon>rosids</taxon>
        <taxon>malvids</taxon>
        <taxon>Brassicales</taxon>
        <taxon>Brassicaceae</taxon>
        <taxon>Brassiceae</taxon>
        <taxon>Brassica</taxon>
    </lineage>
</organism>
<evidence type="ECO:0000256" key="9">
    <source>
        <dbReference type="ARBA" id="ARBA00023136"/>
    </source>
</evidence>
<evidence type="ECO:0000256" key="7">
    <source>
        <dbReference type="ARBA" id="ARBA00022837"/>
    </source>
</evidence>
<gene>
    <name evidence="13" type="ORF">HID58_034958</name>
</gene>
<evidence type="ECO:0000256" key="5">
    <source>
        <dbReference type="ARBA" id="ARBA00022682"/>
    </source>
</evidence>
<comment type="caution">
    <text evidence="13">The sequence shown here is derived from an EMBL/GenBank/DDBJ whole genome shotgun (WGS) entry which is preliminary data.</text>
</comment>
<dbReference type="PANTHER" id="PTHR45933">
    <property type="entry name" value="PROTEIN C2-DOMAIN ABA-RELATED 4"/>
    <property type="match status" value="1"/>
</dbReference>
<keyword evidence="8" id="KW-0446">Lipid-binding</keyword>
<comment type="similarity">
    <text evidence="11">Belongs to the plant CAR protein family.</text>
</comment>
<dbReference type="PROSITE" id="PS50004">
    <property type="entry name" value="C2"/>
    <property type="match status" value="1"/>
</dbReference>
<dbReference type="SUPFAM" id="SSF49562">
    <property type="entry name" value="C2 domain (Calcium/lipid-binding domain, CaLB)"/>
    <property type="match status" value="1"/>
</dbReference>
<feature type="non-terminal residue" evidence="13">
    <location>
        <position position="1"/>
    </location>
</feature>
<dbReference type="InterPro" id="IPR000008">
    <property type="entry name" value="C2_dom"/>
</dbReference>
<evidence type="ECO:0000256" key="4">
    <source>
        <dbReference type="ARBA" id="ARBA00022475"/>
    </source>
</evidence>
<accession>A0ABQ8C3L0</accession>
<evidence type="ECO:0000313" key="14">
    <source>
        <dbReference type="Proteomes" id="UP000824890"/>
    </source>
</evidence>
<sequence length="171" mass="19480">IRGRESSVRGDMEDLVGLLRIRVKRGMNLVSRDSQSSDPFVVVTMGSQTLKTHRVENNCNPEWNDELTLAFNDHNQPVILEVYDKDTFTSHDKMGDAEIDIRPFLEIQAMGLQELPDGTEVKRVKPSTDNCLAQESRITFSNGKIVQDMILKLRNVQSGEVEIQIQWIRVP</sequence>
<keyword evidence="6" id="KW-0479">Metal-binding</keyword>
<evidence type="ECO:0000256" key="6">
    <source>
        <dbReference type="ARBA" id="ARBA00022723"/>
    </source>
</evidence>
<dbReference type="Proteomes" id="UP000824890">
    <property type="component" value="Unassembled WGS sequence"/>
</dbReference>
<evidence type="ECO:0000256" key="11">
    <source>
        <dbReference type="ARBA" id="ARBA00024037"/>
    </source>
</evidence>
<evidence type="ECO:0000256" key="3">
    <source>
        <dbReference type="ARBA" id="ARBA00022468"/>
    </source>
</evidence>
<keyword evidence="7" id="KW-0106">Calcium</keyword>
<evidence type="ECO:0000256" key="10">
    <source>
        <dbReference type="ARBA" id="ARBA00023242"/>
    </source>
</evidence>
<evidence type="ECO:0000256" key="8">
    <source>
        <dbReference type="ARBA" id="ARBA00023121"/>
    </source>
</evidence>
<protein>
    <recommendedName>
        <fullName evidence="12">C2 domain-containing protein</fullName>
    </recommendedName>
</protein>
<name>A0ABQ8C3L0_BRANA</name>
<evidence type="ECO:0000256" key="1">
    <source>
        <dbReference type="ARBA" id="ARBA00004123"/>
    </source>
</evidence>
<comment type="subcellular location">
    <subcellularLocation>
        <location evidence="2">Cell membrane</location>
    </subcellularLocation>
    <subcellularLocation>
        <location evidence="1">Nucleus</location>
    </subcellularLocation>
</comment>
<evidence type="ECO:0000259" key="12">
    <source>
        <dbReference type="PROSITE" id="PS50004"/>
    </source>
</evidence>
<keyword evidence="5" id="KW-0938">Abscisic acid signaling pathway</keyword>
<evidence type="ECO:0000256" key="2">
    <source>
        <dbReference type="ARBA" id="ARBA00004236"/>
    </source>
</evidence>
<feature type="domain" description="C2" evidence="12">
    <location>
        <begin position="1"/>
        <end position="117"/>
    </location>
</feature>
<dbReference type="CDD" id="cd04038">
    <property type="entry name" value="C2_ArfGAP"/>
    <property type="match status" value="1"/>
</dbReference>
<proteinExistence type="inferred from homology"/>
<dbReference type="SMART" id="SM00239">
    <property type="entry name" value="C2"/>
    <property type="match status" value="1"/>
</dbReference>
<evidence type="ECO:0000313" key="13">
    <source>
        <dbReference type="EMBL" id="KAH0911637.1"/>
    </source>
</evidence>
<dbReference type="InterPro" id="IPR035892">
    <property type="entry name" value="C2_domain_sf"/>
</dbReference>
<dbReference type="Gene3D" id="2.60.40.150">
    <property type="entry name" value="C2 domain"/>
    <property type="match status" value="1"/>
</dbReference>
<keyword evidence="3" id="KW-0343">GTPase activation</keyword>
<dbReference type="InterPro" id="IPR044562">
    <property type="entry name" value="CAR1-11"/>
</dbReference>
<dbReference type="EMBL" id="JAGKQM010000009">
    <property type="protein sequence ID" value="KAH0911637.1"/>
    <property type="molecule type" value="Genomic_DNA"/>
</dbReference>
<keyword evidence="9" id="KW-0472">Membrane</keyword>